<evidence type="ECO:0000256" key="1">
    <source>
        <dbReference type="SAM" id="MobiDB-lite"/>
    </source>
</evidence>
<evidence type="ECO:0000313" key="3">
    <source>
        <dbReference type="Proteomes" id="UP001217417"/>
    </source>
</evidence>
<dbReference type="GeneID" id="80879822"/>
<feature type="region of interest" description="Disordered" evidence="1">
    <location>
        <begin position="198"/>
        <end position="237"/>
    </location>
</feature>
<feature type="compositionally biased region" description="Polar residues" evidence="1">
    <location>
        <begin position="63"/>
        <end position="83"/>
    </location>
</feature>
<comment type="caution">
    <text evidence="2">The sequence shown here is derived from an EMBL/GenBank/DDBJ whole genome shotgun (WGS) entry which is preliminary data.</text>
</comment>
<proteinExistence type="predicted"/>
<keyword evidence="3" id="KW-1185">Reference proteome</keyword>
<sequence>MPSFRETLTPAIVRTFSVCLTGPSTNLVQTETGPSFAIDRTLLRKHSVSSRNGSSDSSSISSPNTPNMFPPTASSSQFNTIITPTGAPGTATSSYFPRFPSTDDDMPLADQATESRRNSATSRLREHMNFKDASPSTPPAQPAPIPNSPIEEMPRRAVVFSRLGGGSLKPQTRSFMRVTRELADEFAPADAEIKHEAEITMAFRDESGGGEEDDYEDDEDDDDMDVASSRRRADRRKQKFNNKYKDCYPAVPTQDTIFPTDTAASPSASGKLLESPPFQRRKRAASGASVGYWSDQRGDDDDDMLNDTDDGPRDDTGVGIPSASASPVTGAMFIQAMKRPSEGWESPLSTSPVGSTALDRKLKRRGTVDERFEPYSIKRRAVSPGMVTAASPTVGSSGTFAAGKRSMKQMQDTYDRIQKMSLN</sequence>
<dbReference type="Proteomes" id="UP001217417">
    <property type="component" value="Unassembled WGS sequence"/>
</dbReference>
<organism evidence="2 3">
    <name type="scientific">Lipomyces tetrasporus</name>
    <dbReference type="NCBI Taxonomy" id="54092"/>
    <lineage>
        <taxon>Eukaryota</taxon>
        <taxon>Fungi</taxon>
        <taxon>Dikarya</taxon>
        <taxon>Ascomycota</taxon>
        <taxon>Saccharomycotina</taxon>
        <taxon>Lipomycetes</taxon>
        <taxon>Lipomycetales</taxon>
        <taxon>Lipomycetaceae</taxon>
        <taxon>Lipomyces</taxon>
    </lineage>
</organism>
<dbReference type="EMBL" id="JARPMG010000009">
    <property type="protein sequence ID" value="KAJ8098366.1"/>
    <property type="molecule type" value="Genomic_DNA"/>
</dbReference>
<feature type="region of interest" description="Disordered" evidence="1">
    <location>
        <begin position="341"/>
        <end position="362"/>
    </location>
</feature>
<feature type="compositionally biased region" description="Basic and acidic residues" evidence="1">
    <location>
        <begin position="113"/>
        <end position="130"/>
    </location>
</feature>
<dbReference type="AlphaFoldDB" id="A0AAD7VQX8"/>
<evidence type="ECO:0000313" key="2">
    <source>
        <dbReference type="EMBL" id="KAJ8098366.1"/>
    </source>
</evidence>
<feature type="compositionally biased region" description="Low complexity" evidence="1">
    <location>
        <begin position="49"/>
        <end position="62"/>
    </location>
</feature>
<feature type="region of interest" description="Disordered" evidence="1">
    <location>
        <begin position="257"/>
        <end position="325"/>
    </location>
</feature>
<accession>A0AAD7VQX8</accession>
<reference evidence="2" key="1">
    <citation type="submission" date="2023-03" db="EMBL/GenBank/DDBJ databases">
        <title>Near-Complete genome sequence of Lipomyces tetrasporous NRRL Y-64009, an oleaginous yeast capable of growing on lignocellulosic hydrolysates.</title>
        <authorList>
            <consortium name="Lawrence Berkeley National Laboratory"/>
            <person name="Jagtap S.S."/>
            <person name="Liu J.-J."/>
            <person name="Walukiewicz H.E."/>
            <person name="Pangilinan J."/>
            <person name="Lipzen A."/>
            <person name="Ahrendt S."/>
            <person name="Koriabine M."/>
            <person name="Cobaugh K."/>
            <person name="Salamov A."/>
            <person name="Yoshinaga Y."/>
            <person name="Ng V."/>
            <person name="Daum C."/>
            <person name="Grigoriev I.V."/>
            <person name="Slininger P.J."/>
            <person name="Dien B.S."/>
            <person name="Jin Y.-S."/>
            <person name="Rao C.V."/>
        </authorList>
    </citation>
    <scope>NUCLEOTIDE SEQUENCE</scope>
    <source>
        <strain evidence="2">NRRL Y-64009</strain>
    </source>
</reference>
<feature type="compositionally biased region" description="Basic and acidic residues" evidence="1">
    <location>
        <begin position="198"/>
        <end position="207"/>
    </location>
</feature>
<name>A0AAD7VQX8_9ASCO</name>
<gene>
    <name evidence="2" type="ORF">POJ06DRAFT_150179</name>
</gene>
<feature type="compositionally biased region" description="Acidic residues" evidence="1">
    <location>
        <begin position="298"/>
        <end position="309"/>
    </location>
</feature>
<feature type="region of interest" description="Disordered" evidence="1">
    <location>
        <begin position="386"/>
        <end position="423"/>
    </location>
</feature>
<dbReference type="RefSeq" id="XP_056041816.1">
    <property type="nucleotide sequence ID" value="XM_056184656.1"/>
</dbReference>
<feature type="compositionally biased region" description="Polar residues" evidence="1">
    <location>
        <begin position="257"/>
        <end position="268"/>
    </location>
</feature>
<feature type="region of interest" description="Disordered" evidence="1">
    <location>
        <begin position="47"/>
        <end position="150"/>
    </location>
</feature>
<feature type="compositionally biased region" description="Pro residues" evidence="1">
    <location>
        <begin position="136"/>
        <end position="147"/>
    </location>
</feature>
<feature type="compositionally biased region" description="Polar residues" evidence="1">
    <location>
        <begin position="390"/>
        <end position="399"/>
    </location>
</feature>
<protein>
    <submittedName>
        <fullName evidence="2">Uncharacterized protein</fullName>
    </submittedName>
</protein>
<feature type="compositionally biased region" description="Basic and acidic residues" evidence="1">
    <location>
        <begin position="413"/>
        <end position="423"/>
    </location>
</feature>
<feature type="compositionally biased region" description="Acidic residues" evidence="1">
    <location>
        <begin position="208"/>
        <end position="225"/>
    </location>
</feature>